<dbReference type="PANTHER" id="PTHR40053:SF1">
    <property type="entry name" value="SPORULATION-CONTROL PROTEIN SPO0M"/>
    <property type="match status" value="1"/>
</dbReference>
<dbReference type="Proteomes" id="UP000199387">
    <property type="component" value="Unassembled WGS sequence"/>
</dbReference>
<dbReference type="InterPro" id="IPR014752">
    <property type="entry name" value="Arrestin-like_C"/>
</dbReference>
<dbReference type="STRING" id="1236220.SAMN04488112_105138"/>
<dbReference type="EMBL" id="FMZA01000005">
    <property type="protein sequence ID" value="SDC27674.1"/>
    <property type="molecule type" value="Genomic_DNA"/>
</dbReference>
<dbReference type="Pfam" id="PF07070">
    <property type="entry name" value="Spo0M"/>
    <property type="match status" value="1"/>
</dbReference>
<dbReference type="InterPro" id="IPR014756">
    <property type="entry name" value="Ig_E-set"/>
</dbReference>
<dbReference type="SUPFAM" id="SSF81296">
    <property type="entry name" value="E set domains"/>
    <property type="match status" value="1"/>
</dbReference>
<reference evidence="1 2" key="1">
    <citation type="submission" date="2016-10" db="EMBL/GenBank/DDBJ databases">
        <authorList>
            <person name="de Groot N.N."/>
        </authorList>
    </citation>
    <scope>NUCLEOTIDE SEQUENCE [LARGE SCALE GENOMIC DNA]</scope>
    <source>
        <strain evidence="1 2">DSM 45514</strain>
    </source>
</reference>
<name>A0A1G6K9M2_9BACL</name>
<organism evidence="1 2">
    <name type="scientific">Melghirimyces thermohalophilus</name>
    <dbReference type="NCBI Taxonomy" id="1236220"/>
    <lineage>
        <taxon>Bacteria</taxon>
        <taxon>Bacillati</taxon>
        <taxon>Bacillota</taxon>
        <taxon>Bacilli</taxon>
        <taxon>Bacillales</taxon>
        <taxon>Thermoactinomycetaceae</taxon>
        <taxon>Melghirimyces</taxon>
    </lineage>
</organism>
<evidence type="ECO:0000313" key="1">
    <source>
        <dbReference type="EMBL" id="SDC27674.1"/>
    </source>
</evidence>
<dbReference type="InterPro" id="IPR009776">
    <property type="entry name" value="Spore_0_M"/>
</dbReference>
<gene>
    <name evidence="1" type="ORF">SAMN04488112_105138</name>
</gene>
<protein>
    <submittedName>
        <fullName evidence="1">Sporulation-control protein</fullName>
    </submittedName>
</protein>
<dbReference type="PANTHER" id="PTHR40053">
    <property type="entry name" value="SPORULATION-CONTROL PROTEIN SPO0M"/>
    <property type="match status" value="1"/>
</dbReference>
<dbReference type="RefSeq" id="WP_176757824.1">
    <property type="nucleotide sequence ID" value="NZ_FMZA01000005.1"/>
</dbReference>
<keyword evidence="2" id="KW-1185">Reference proteome</keyword>
<sequence length="289" mass="32725">MFKNLLVKMGKGGTTANLKLDRSEYLPGETVRGELKVDGGLVTQQINEIEVELLLVIRANEKPFRHTLHKSPIGEPFSLPPDTWRTFPFSCRLPEDLPVSGKTVTYSLVTRLDIEGGMDHTNQNYIRIQPPPRLQPVLRAFSQLGFREKYGSRTFNGYTQEFMLFPTRLLQSQVKEIRFAATMEEKGVRLLLEVDAISSAAEKEILRELYLENQLLDQEETLKKHLADRLTETVEHPTDWQQTRPSRHKHQSLSRAGLVGGFAAGVLGPGVLSELGEEEKAHPEEGREL</sequence>
<dbReference type="AlphaFoldDB" id="A0A1G6K9M2"/>
<proteinExistence type="predicted"/>
<accession>A0A1G6K9M2</accession>
<dbReference type="Gene3D" id="2.60.40.640">
    <property type="match status" value="1"/>
</dbReference>
<evidence type="ECO:0000313" key="2">
    <source>
        <dbReference type="Proteomes" id="UP000199387"/>
    </source>
</evidence>